<accession>A0A8T4KS50</accession>
<dbReference type="Proteomes" id="UP000677687">
    <property type="component" value="Unassembled WGS sequence"/>
</dbReference>
<reference evidence="1" key="2">
    <citation type="submission" date="2021-05" db="EMBL/GenBank/DDBJ databases">
        <title>Protein family content uncovers lineage relationships and bacterial pathway maintenance mechanisms in DPANN archaea.</title>
        <authorList>
            <person name="Castelle C.J."/>
            <person name="Meheust R."/>
            <person name="Jaffe A.L."/>
            <person name="Seitz K."/>
            <person name="Gong X."/>
            <person name="Baker B.J."/>
            <person name="Banfield J.F."/>
        </authorList>
    </citation>
    <scope>NUCLEOTIDE SEQUENCE</scope>
    <source>
        <strain evidence="1">RIFCSPHIGHO2_01_FULL_AR10_44_11</strain>
    </source>
</reference>
<gene>
    <name evidence="1" type="ORF">J4415_00925</name>
</gene>
<evidence type="ECO:0000313" key="1">
    <source>
        <dbReference type="EMBL" id="MBS3057171.1"/>
    </source>
</evidence>
<sequence>MPSLFSLFRRRVKPQLPYAAHERAQGLFGHAQEASIRYVEGMRAEKIEEEGERNLHERMQKNEFEELREMLRKYGFEPENIPEHINKLKTLKSLYGAGFKMGNMGGVVRYAREQLGIGEISNEKMLVKIKA</sequence>
<dbReference type="EMBL" id="JAGVWD010000013">
    <property type="protein sequence ID" value="MBS3057171.1"/>
    <property type="molecule type" value="Genomic_DNA"/>
</dbReference>
<reference evidence="1" key="1">
    <citation type="submission" date="2021-03" db="EMBL/GenBank/DDBJ databases">
        <authorList>
            <person name="Jaffe A."/>
        </authorList>
    </citation>
    <scope>NUCLEOTIDE SEQUENCE</scope>
    <source>
        <strain evidence="1">RIFCSPHIGHO2_01_FULL_AR10_44_11</strain>
    </source>
</reference>
<comment type="caution">
    <text evidence="1">The sequence shown here is derived from an EMBL/GenBank/DDBJ whole genome shotgun (WGS) entry which is preliminary data.</text>
</comment>
<protein>
    <submittedName>
        <fullName evidence="1">Uncharacterized protein</fullName>
    </submittedName>
</protein>
<proteinExistence type="predicted"/>
<organism evidence="1 2">
    <name type="scientific">Candidatus Iainarchaeum sp</name>
    <dbReference type="NCBI Taxonomy" id="3101447"/>
    <lineage>
        <taxon>Archaea</taxon>
        <taxon>Candidatus Iainarchaeota</taxon>
        <taxon>Candidatus Iainarchaeia</taxon>
        <taxon>Candidatus Iainarchaeales</taxon>
        <taxon>Candidatus Iainarchaeaceae</taxon>
        <taxon>Candidatus Iainarchaeum</taxon>
    </lineage>
</organism>
<feature type="non-terminal residue" evidence="1">
    <location>
        <position position="131"/>
    </location>
</feature>
<name>A0A8T4KS50_9ARCH</name>
<evidence type="ECO:0000313" key="2">
    <source>
        <dbReference type="Proteomes" id="UP000677687"/>
    </source>
</evidence>
<dbReference type="AlphaFoldDB" id="A0A8T4KS50"/>